<keyword evidence="7" id="KW-0862">Zinc</keyword>
<dbReference type="EC" id="2.3.1.222" evidence="3 10"/>
<keyword evidence="6" id="KW-0479">Metal-binding</keyword>
<comment type="catalytic activity">
    <reaction evidence="9 10">
        <text>propanoyl-CoA + phosphate = propanoyl phosphate + CoA</text>
        <dbReference type="Rhea" id="RHEA:28046"/>
        <dbReference type="ChEBI" id="CHEBI:43474"/>
        <dbReference type="ChEBI" id="CHEBI:57287"/>
        <dbReference type="ChEBI" id="CHEBI:57392"/>
        <dbReference type="ChEBI" id="CHEBI:58933"/>
        <dbReference type="EC" id="2.3.1.222"/>
    </reaction>
</comment>
<comment type="pathway">
    <text evidence="10">Polyol metabolism; 1,2-propanediol degradation.</text>
</comment>
<name>A0ABS4CHT6_9ENTE</name>
<reference evidence="11 12" key="1">
    <citation type="submission" date="2020-12" db="EMBL/GenBank/DDBJ databases">
        <title>Vagococcus allomyrinae sp. nov. and Enterococcus lavae sp. nov., isolated from the larvae of Allomyrina dichotoma.</title>
        <authorList>
            <person name="Lee S.D."/>
        </authorList>
    </citation>
    <scope>NUCLEOTIDE SEQUENCE [LARGE SCALE GENOMIC DNA]</scope>
    <source>
        <strain evidence="11 12">BWM-S5</strain>
    </source>
</reference>
<keyword evidence="5 10" id="KW-0808">Transferase</keyword>
<dbReference type="InterPro" id="IPR008300">
    <property type="entry name" value="PTAC"/>
</dbReference>
<evidence type="ECO:0000256" key="9">
    <source>
        <dbReference type="ARBA" id="ARBA00047589"/>
    </source>
</evidence>
<proteinExistence type="inferred from homology"/>
<gene>
    <name evidence="11" type="ORF">I6N96_05980</name>
</gene>
<evidence type="ECO:0000313" key="12">
    <source>
        <dbReference type="Proteomes" id="UP000673375"/>
    </source>
</evidence>
<evidence type="ECO:0000256" key="4">
    <source>
        <dbReference type="ARBA" id="ARBA00020837"/>
    </source>
</evidence>
<evidence type="ECO:0000256" key="10">
    <source>
        <dbReference type="PIRNR" id="PIRNR010130"/>
    </source>
</evidence>
<comment type="similarity">
    <text evidence="2 10">Belongs to the PduL family.</text>
</comment>
<evidence type="ECO:0000256" key="5">
    <source>
        <dbReference type="ARBA" id="ARBA00022679"/>
    </source>
</evidence>
<evidence type="ECO:0000256" key="3">
    <source>
        <dbReference type="ARBA" id="ARBA00012206"/>
    </source>
</evidence>
<comment type="cofactor">
    <cofactor evidence="1">
        <name>Zn(2+)</name>
        <dbReference type="ChEBI" id="CHEBI:29105"/>
    </cofactor>
</comment>
<dbReference type="Pfam" id="PF06130">
    <property type="entry name" value="PTAC"/>
    <property type="match status" value="1"/>
</dbReference>
<dbReference type="RefSeq" id="WP_209556603.1">
    <property type="nucleotide sequence ID" value="NZ_JAEDXU010000002.1"/>
</dbReference>
<keyword evidence="12" id="KW-1185">Reference proteome</keyword>
<evidence type="ECO:0000256" key="2">
    <source>
        <dbReference type="ARBA" id="ARBA00007342"/>
    </source>
</evidence>
<evidence type="ECO:0000313" key="11">
    <source>
        <dbReference type="EMBL" id="MBP1045822.1"/>
    </source>
</evidence>
<dbReference type="PIRSF" id="PIRSF010130">
    <property type="entry name" value="PduL"/>
    <property type="match status" value="1"/>
</dbReference>
<sequence length="217" mass="23893">MKNQEALLQLFIDILEKEAKPDDAGIPLGISNRHIHLSQNEIDKLFGKGHQLTKIKDLSQPGQYACKETVTICGPRGVIEKVRVLGPARPATQVEVMTGDCFKLGISVPVRQSGEISDTPGITIIGATGSVEIDRGVIVAQRHIHMSPEDAHAYKVRDGERVMIKLASERGGIFDNVVIRVSSKFRLECHLDVEEANAMGLNSKSKVYIIKNNQEEM</sequence>
<dbReference type="NCBIfam" id="NF011652">
    <property type="entry name" value="PRK15070.1"/>
    <property type="match status" value="1"/>
</dbReference>
<organism evidence="11 12">
    <name type="scientific">Enterococcus larvae</name>
    <dbReference type="NCBI Taxonomy" id="2794352"/>
    <lineage>
        <taxon>Bacteria</taxon>
        <taxon>Bacillati</taxon>
        <taxon>Bacillota</taxon>
        <taxon>Bacilli</taxon>
        <taxon>Lactobacillales</taxon>
        <taxon>Enterococcaceae</taxon>
        <taxon>Enterococcus</taxon>
    </lineage>
</organism>
<evidence type="ECO:0000256" key="6">
    <source>
        <dbReference type="ARBA" id="ARBA00022723"/>
    </source>
</evidence>
<evidence type="ECO:0000256" key="7">
    <source>
        <dbReference type="ARBA" id="ARBA00022833"/>
    </source>
</evidence>
<dbReference type="Proteomes" id="UP000673375">
    <property type="component" value="Unassembled WGS sequence"/>
</dbReference>
<protein>
    <recommendedName>
        <fullName evidence="4 10">Phosphate propanoyltransferase</fullName>
        <ecNumber evidence="3 10">2.3.1.222</ecNumber>
    </recommendedName>
</protein>
<evidence type="ECO:0000256" key="1">
    <source>
        <dbReference type="ARBA" id="ARBA00001947"/>
    </source>
</evidence>
<dbReference type="PANTHER" id="PTHR39453">
    <property type="entry name" value="PHOSPHATE PROPANOYLTRANSFERASE"/>
    <property type="match status" value="1"/>
</dbReference>
<accession>A0ABS4CHT6</accession>
<keyword evidence="8 10" id="KW-0012">Acyltransferase</keyword>
<comment type="function">
    <text evidence="10">Involved in 1,2-propanediol (1,2-PD) degradation by catalyzing the conversion of propanoyl-CoA to propanoyl-phosphate.</text>
</comment>
<dbReference type="EMBL" id="JAEDXU010000002">
    <property type="protein sequence ID" value="MBP1045822.1"/>
    <property type="molecule type" value="Genomic_DNA"/>
</dbReference>
<evidence type="ECO:0000256" key="8">
    <source>
        <dbReference type="ARBA" id="ARBA00023315"/>
    </source>
</evidence>
<dbReference type="PANTHER" id="PTHR39453:SF1">
    <property type="entry name" value="PHOSPHATE PROPANOYLTRANSFERASE"/>
    <property type="match status" value="1"/>
</dbReference>
<comment type="caution">
    <text evidence="11">The sequence shown here is derived from an EMBL/GenBank/DDBJ whole genome shotgun (WGS) entry which is preliminary data.</text>
</comment>